<dbReference type="OrthoDB" id="625140at2"/>
<dbReference type="PANTHER" id="PTHR34220:SF7">
    <property type="entry name" value="SENSOR HISTIDINE KINASE YPDA"/>
    <property type="match status" value="1"/>
</dbReference>
<gene>
    <name evidence="3" type="ORF">ED312_20830</name>
</gene>
<dbReference type="Pfam" id="PF06580">
    <property type="entry name" value="His_kinase"/>
    <property type="match status" value="1"/>
</dbReference>
<evidence type="ECO:0000313" key="4">
    <source>
        <dbReference type="Proteomes" id="UP000267469"/>
    </source>
</evidence>
<proteinExistence type="predicted"/>
<feature type="transmembrane region" description="Helical" evidence="1">
    <location>
        <begin position="121"/>
        <end position="137"/>
    </location>
</feature>
<feature type="transmembrane region" description="Helical" evidence="1">
    <location>
        <begin position="100"/>
        <end position="115"/>
    </location>
</feature>
<keyword evidence="1" id="KW-1133">Transmembrane helix</keyword>
<evidence type="ECO:0000256" key="1">
    <source>
        <dbReference type="SAM" id="Phobius"/>
    </source>
</evidence>
<sequence length="388" mass="44397">MMTFNPHESLLIITSVLGTTFCFNLVLYFGYHKRAAYLFFAFYCLFHIFKIYLKTFPEGEKLVPFVPLTTSDFIYLSVLLGMVSLNTFLLYHFALSYKRYMVILLLGMSAVSFFILEENTYILMSLGVAFLQTLWAWKKNREVGIVLCGVTGFSLCVILRVTGYMPYGYFIGIIFFIFCMFLSTGIELARQQKEHKQVLLRSFRLENQLLKKSIQPHFLFNSLTSLQELVETDPVKAGIFLEDLSGEFELFSTISHKKQIPVTDELKLVRHYLGIMAVRKNAVFNLNTENLDEEESIPPGVFLTLVENGITHGYENRGTGNFTISEKKDKNSRQYTIFNDGAGNGAVSDRGMGIPYVVSRLEESYGKKFDFSSFPCRGGWMAVIKIFL</sequence>
<dbReference type="PANTHER" id="PTHR34220">
    <property type="entry name" value="SENSOR HISTIDINE KINASE YPDA"/>
    <property type="match status" value="1"/>
</dbReference>
<feature type="transmembrane region" description="Helical" evidence="1">
    <location>
        <begin position="73"/>
        <end position="93"/>
    </location>
</feature>
<feature type="transmembrane region" description="Helical" evidence="1">
    <location>
        <begin position="36"/>
        <end position="53"/>
    </location>
</feature>
<keyword evidence="1" id="KW-0812">Transmembrane</keyword>
<reference evidence="3 4" key="1">
    <citation type="submission" date="2018-10" db="EMBL/GenBank/DDBJ databases">
        <title>Sinomicrobium pectinilyticum sp. nov., a pectinase-producing bacterium isolated from alkaline and saline soil, and emended description of the genus Sinomicrobium.</title>
        <authorList>
            <person name="Cheng B."/>
            <person name="Li C."/>
            <person name="Lai Q."/>
            <person name="Du M."/>
            <person name="Shao Z."/>
            <person name="Xu P."/>
            <person name="Yang C."/>
        </authorList>
    </citation>
    <scope>NUCLEOTIDE SEQUENCE [LARGE SCALE GENOMIC DNA]</scope>
    <source>
        <strain evidence="3 4">5DNS001</strain>
    </source>
</reference>
<feature type="transmembrane region" description="Helical" evidence="1">
    <location>
        <begin position="12"/>
        <end position="29"/>
    </location>
</feature>
<feature type="transmembrane region" description="Helical" evidence="1">
    <location>
        <begin position="144"/>
        <end position="161"/>
    </location>
</feature>
<evidence type="ECO:0000259" key="2">
    <source>
        <dbReference type="Pfam" id="PF06580"/>
    </source>
</evidence>
<keyword evidence="1" id="KW-0472">Membrane</keyword>
<evidence type="ECO:0000313" key="3">
    <source>
        <dbReference type="EMBL" id="RNL77858.1"/>
    </source>
</evidence>
<feature type="domain" description="Signal transduction histidine kinase internal region" evidence="2">
    <location>
        <begin position="206"/>
        <end position="280"/>
    </location>
</feature>
<comment type="caution">
    <text evidence="3">The sequence shown here is derived from an EMBL/GenBank/DDBJ whole genome shotgun (WGS) entry which is preliminary data.</text>
</comment>
<dbReference type="AlphaFoldDB" id="A0A3N0DQD5"/>
<dbReference type="GO" id="GO:0016020">
    <property type="term" value="C:membrane"/>
    <property type="evidence" value="ECO:0007669"/>
    <property type="project" value="InterPro"/>
</dbReference>
<dbReference type="GO" id="GO:0000155">
    <property type="term" value="F:phosphorelay sensor kinase activity"/>
    <property type="evidence" value="ECO:0007669"/>
    <property type="project" value="InterPro"/>
</dbReference>
<feature type="transmembrane region" description="Helical" evidence="1">
    <location>
        <begin position="167"/>
        <end position="189"/>
    </location>
</feature>
<dbReference type="EMBL" id="RJTM01000158">
    <property type="protein sequence ID" value="RNL77858.1"/>
    <property type="molecule type" value="Genomic_DNA"/>
</dbReference>
<protein>
    <recommendedName>
        <fullName evidence="2">Signal transduction histidine kinase internal region domain-containing protein</fullName>
    </recommendedName>
</protein>
<name>A0A3N0DQD5_SINP1</name>
<accession>A0A3N0DQD5</accession>
<dbReference type="InterPro" id="IPR050640">
    <property type="entry name" value="Bact_2-comp_sensor_kinase"/>
</dbReference>
<dbReference type="RefSeq" id="WP_123217951.1">
    <property type="nucleotide sequence ID" value="NZ_RJTM01000158.1"/>
</dbReference>
<keyword evidence="4" id="KW-1185">Reference proteome</keyword>
<organism evidence="3 4">
    <name type="scientific">Sinomicrobium pectinilyticum</name>
    <dbReference type="NCBI Taxonomy" id="1084421"/>
    <lineage>
        <taxon>Bacteria</taxon>
        <taxon>Pseudomonadati</taxon>
        <taxon>Bacteroidota</taxon>
        <taxon>Flavobacteriia</taxon>
        <taxon>Flavobacteriales</taxon>
        <taxon>Flavobacteriaceae</taxon>
        <taxon>Sinomicrobium</taxon>
    </lineage>
</organism>
<dbReference type="Proteomes" id="UP000267469">
    <property type="component" value="Unassembled WGS sequence"/>
</dbReference>
<dbReference type="InterPro" id="IPR010559">
    <property type="entry name" value="Sig_transdc_His_kin_internal"/>
</dbReference>